<dbReference type="SMART" id="SM00225">
    <property type="entry name" value="BTB"/>
    <property type="match status" value="1"/>
</dbReference>
<dbReference type="SMART" id="SM00061">
    <property type="entry name" value="MATH"/>
    <property type="match status" value="1"/>
</dbReference>
<keyword evidence="1" id="KW-0812">Transmembrane</keyword>
<dbReference type="Pfam" id="PF00651">
    <property type="entry name" value="BTB"/>
    <property type="match status" value="1"/>
</dbReference>
<dbReference type="PANTHER" id="PTHR22743:SF165">
    <property type="entry name" value="BTB AND MATH DOMAIN CONTAINING-RELATED"/>
    <property type="match status" value="1"/>
</dbReference>
<protein>
    <recommendedName>
        <fullName evidence="2">BTB domain-containing protein</fullName>
    </recommendedName>
</protein>
<dbReference type="SUPFAM" id="SSF54695">
    <property type="entry name" value="POZ domain"/>
    <property type="match status" value="1"/>
</dbReference>
<reference evidence="4" key="1">
    <citation type="submission" date="2011-07" db="EMBL/GenBank/DDBJ databases">
        <authorList>
            <consortium name="Caenorhabditis brenneri Sequencing and Analysis Consortium"/>
            <person name="Wilson R.K."/>
        </authorList>
    </citation>
    <scope>NUCLEOTIDE SEQUENCE [LARGE SCALE GENOMIC DNA]</scope>
    <source>
        <strain evidence="4">PB2801</strain>
    </source>
</reference>
<keyword evidence="4" id="KW-1185">Reference proteome</keyword>
<dbReference type="InParanoid" id="G0N3S8"/>
<evidence type="ECO:0000259" key="2">
    <source>
        <dbReference type="PROSITE" id="PS50097"/>
    </source>
</evidence>
<feature type="domain" description="BTB" evidence="2">
    <location>
        <begin position="149"/>
        <end position="208"/>
    </location>
</feature>
<dbReference type="EMBL" id="GL379835">
    <property type="protein sequence ID" value="EGT51794.1"/>
    <property type="molecule type" value="Genomic_DNA"/>
</dbReference>
<dbReference type="InterPro" id="IPR000210">
    <property type="entry name" value="BTB/POZ_dom"/>
</dbReference>
<dbReference type="CDD" id="cd00121">
    <property type="entry name" value="MATH"/>
    <property type="match status" value="1"/>
</dbReference>
<dbReference type="OMA" id="WISWIRT"/>
<proteinExistence type="predicted"/>
<dbReference type="Gene3D" id="3.30.710.10">
    <property type="entry name" value="Potassium Channel Kv1.1, Chain A"/>
    <property type="match status" value="1"/>
</dbReference>
<dbReference type="InterPro" id="IPR052664">
    <property type="entry name" value="BTB-MATH_domain_protein"/>
</dbReference>
<dbReference type="InterPro" id="IPR002083">
    <property type="entry name" value="MATH/TRAF_dom"/>
</dbReference>
<evidence type="ECO:0000256" key="1">
    <source>
        <dbReference type="SAM" id="Phobius"/>
    </source>
</evidence>
<name>G0N3S8_CAEBE</name>
<dbReference type="InterPro" id="IPR008974">
    <property type="entry name" value="TRAF-like"/>
</dbReference>
<evidence type="ECO:0000313" key="3">
    <source>
        <dbReference type="EMBL" id="EGT51794.1"/>
    </source>
</evidence>
<dbReference type="PROSITE" id="PS50097">
    <property type="entry name" value="BTB"/>
    <property type="match status" value="1"/>
</dbReference>
<sequence length="342" mass="40177">MSRLEKKFIISRTIDLSQVTPEPKHTKRETHFSIPWCMVYYKSNDHFSFGVLCEYTESEKWEIQTELTLRLNSSNGTILQLKAERSFENSNVSEEAWCWCVDFMKLEWIEEHYVLNGKFEIEAQVIIKKMDGFGIEKSRYFDEHSQNHWDIIISVYGQKFHLLKASLAFQSIYFDKLLFGSFNEASQEEVELKEVDQEDFQSFLELIHGESAVNGKGFIEEAVYRLSYLDTNIDGVLHLSDMFDTPTAIRRCEEFLIEKSKRSLDEKIQLAERYSLKELMINLQKISKEDQKEELDAVVPETAKQSPEETWISWIRTVSVLFYLNCFLLVSMLVFAIVISYC</sequence>
<dbReference type="InterPro" id="IPR011333">
    <property type="entry name" value="SKP1/BTB/POZ_sf"/>
</dbReference>
<dbReference type="HOGENOM" id="CLU_051249_1_0_1"/>
<gene>
    <name evidence="3" type="ORF">CAEBREN_05143</name>
</gene>
<dbReference type="SUPFAM" id="SSF49599">
    <property type="entry name" value="TRAF domain-like"/>
    <property type="match status" value="1"/>
</dbReference>
<organism evidence="4">
    <name type="scientific">Caenorhabditis brenneri</name>
    <name type="common">Nematode worm</name>
    <dbReference type="NCBI Taxonomy" id="135651"/>
    <lineage>
        <taxon>Eukaryota</taxon>
        <taxon>Metazoa</taxon>
        <taxon>Ecdysozoa</taxon>
        <taxon>Nematoda</taxon>
        <taxon>Chromadorea</taxon>
        <taxon>Rhabditida</taxon>
        <taxon>Rhabditina</taxon>
        <taxon>Rhabditomorpha</taxon>
        <taxon>Rhabditoidea</taxon>
        <taxon>Rhabditidae</taxon>
        <taxon>Peloderinae</taxon>
        <taxon>Caenorhabditis</taxon>
    </lineage>
</organism>
<accession>G0N3S8</accession>
<dbReference type="AlphaFoldDB" id="G0N3S8"/>
<dbReference type="Pfam" id="PF00917">
    <property type="entry name" value="MATH"/>
    <property type="match status" value="1"/>
</dbReference>
<feature type="transmembrane region" description="Helical" evidence="1">
    <location>
        <begin position="320"/>
        <end position="341"/>
    </location>
</feature>
<keyword evidence="1" id="KW-1133">Transmembrane helix</keyword>
<dbReference type="OrthoDB" id="5877372at2759"/>
<dbReference type="Gene3D" id="2.60.210.10">
    <property type="entry name" value="Apoptosis, Tumor Necrosis Factor Receptor Associated Protein 2, Chain A"/>
    <property type="match status" value="1"/>
</dbReference>
<keyword evidence="1" id="KW-0472">Membrane</keyword>
<evidence type="ECO:0000313" key="4">
    <source>
        <dbReference type="Proteomes" id="UP000008068"/>
    </source>
</evidence>
<dbReference type="PANTHER" id="PTHR22743">
    <property type="entry name" value="MEPRIN/TRAF-LIKE MATH FAMILY-C.ELEGANS"/>
    <property type="match status" value="1"/>
</dbReference>
<dbReference type="Proteomes" id="UP000008068">
    <property type="component" value="Unassembled WGS sequence"/>
</dbReference>
<dbReference type="CDD" id="cd01165">
    <property type="entry name" value="BTB_POZ"/>
    <property type="match status" value="1"/>
</dbReference>
<dbReference type="eggNOG" id="ENOG502TJK8">
    <property type="taxonomic scope" value="Eukaryota"/>
</dbReference>
<dbReference type="STRING" id="135651.G0N3S8"/>
<dbReference type="FunCoup" id="G0N3S8">
    <property type="interactions" value="6"/>
</dbReference>